<protein>
    <recommendedName>
        <fullName evidence="3">CCHC-type domain-containing protein</fullName>
    </recommendedName>
</protein>
<reference evidence="4" key="1">
    <citation type="submission" date="2018-02" db="EMBL/GenBank/DDBJ databases">
        <authorList>
            <person name="Cohen D.B."/>
            <person name="Kent A.D."/>
        </authorList>
    </citation>
    <scope>NUCLEOTIDE SEQUENCE</scope>
</reference>
<keyword evidence="1" id="KW-0862">Zinc</keyword>
<accession>A0A2N9GAL7</accession>
<feature type="domain" description="CCHC-type" evidence="3">
    <location>
        <begin position="265"/>
        <end position="280"/>
    </location>
</feature>
<feature type="compositionally biased region" description="Polar residues" evidence="2">
    <location>
        <begin position="511"/>
        <end position="535"/>
    </location>
</feature>
<keyword evidence="1" id="KW-0479">Metal-binding</keyword>
<dbReference type="PROSITE" id="PS50158">
    <property type="entry name" value="ZF_CCHC"/>
    <property type="match status" value="1"/>
</dbReference>
<feature type="compositionally biased region" description="Polar residues" evidence="2">
    <location>
        <begin position="380"/>
        <end position="406"/>
    </location>
</feature>
<feature type="region of interest" description="Disordered" evidence="2">
    <location>
        <begin position="676"/>
        <end position="720"/>
    </location>
</feature>
<evidence type="ECO:0000256" key="2">
    <source>
        <dbReference type="SAM" id="MobiDB-lite"/>
    </source>
</evidence>
<sequence length="1121" mass="124998">MNEDGDAGKTNEPSTEEADLMQRSTKKQKGGGTSFLPPRTQKSYKDSLIYPTGDWEQHSDTNMTPPPEEVLSDDEELMDDKYPSILLSRVEKLRIRAPWRSALIIKAIGKSVGFKFMDYKVRTLWKLQGEMQMIDLGMDFFLLRFKLQEDYWHVVNGGPWFVKQQFLSVRCWTPGFKPSEAKISTTAVWIRLPELLIELYDTGLLRRIGNQLGQVLKIDARTSDNVRGRYARLCIQIDLDQPLIPKIRIGELLQRIQYEGISSLCVECGCMGHKAASCPSKILPINAEVQHDAHTTENPTMVVQNQAEIGDWMLVTRRKPFSGKKKQSSTSTSQQGTKPNTMHGNSVKPGMDTHKLPKHTPPADSILPTTPPFTEPMLSDSDNTTTLPTRVNVTSNPSLKTTNGSRVKSDPRSETTNGLYKDKVIAQTNLKCSLSPHAYSDTKSHLHVETPQVTETAASTGAEHTILVTNTNTQETTAVHAMDLDQNLTNSKTILPPQPTNTPPFPEHLANHQTAENGSSYFSTPSQLKESQCSIPTPKEQPAPRAPTPTNPLPRVRTDSVSTQLGADPPRSSSPHRRSASQMASTMPEPFLETGGSSHGTILEGPDTSTATKHSVWPNHCQPLHIPIHCMPNNDSPNGTATTLERTTNGHQRTDAITIPEHGEQLRLERCRSPRSHDIHHLPREHTTLSPIPGEVPNSHSGRGSPASPLFRPLNEPHPNREQFEEQFGRHISSGPQPSDESSFRDIQRHFDDFRRRDATWRRRGGRPSTGSRQRAVDISTGLGFDRVVRSDAVGFSGGIWLLWDSNQVQIDILSVSTQVIHASVQDPSFPNIVQDSWQCFPNDVICWPLKILLLRYLGNMEPRGALGHNMEPLKRKDFLLARLSGKTATLASAAISTLYCSQSMLGPSRSGEHNKIWCLKDTNGEWSSSKLELSNIIRSHFLRLYTTGTTYSSRAPSFQMNCLNLSSEEKSTLDRPLCTAEIKNAIFSFKPQKAPGPDGLHPIFFQQFWSTVGDSTCKLVQEIFQKSTMPADLNETLICLIPKVKKPESVHQFRPIGLCNTIYKTVTKILVLRLKSFLNNLIHPLQASFIPGRKASDNVIVVQEIIHSMTTSQSKVGAWL</sequence>
<evidence type="ECO:0000313" key="4">
    <source>
        <dbReference type="EMBL" id="SPC96409.1"/>
    </source>
</evidence>
<dbReference type="AlphaFoldDB" id="A0A2N9GAL7"/>
<feature type="compositionally biased region" description="Basic and acidic residues" evidence="2">
    <location>
        <begin position="676"/>
        <end position="687"/>
    </location>
</feature>
<organism evidence="4">
    <name type="scientific">Fagus sylvatica</name>
    <name type="common">Beechnut</name>
    <dbReference type="NCBI Taxonomy" id="28930"/>
    <lineage>
        <taxon>Eukaryota</taxon>
        <taxon>Viridiplantae</taxon>
        <taxon>Streptophyta</taxon>
        <taxon>Embryophyta</taxon>
        <taxon>Tracheophyta</taxon>
        <taxon>Spermatophyta</taxon>
        <taxon>Magnoliopsida</taxon>
        <taxon>eudicotyledons</taxon>
        <taxon>Gunneridae</taxon>
        <taxon>Pentapetalae</taxon>
        <taxon>rosids</taxon>
        <taxon>fabids</taxon>
        <taxon>Fagales</taxon>
        <taxon>Fagaceae</taxon>
        <taxon>Fagus</taxon>
    </lineage>
</organism>
<evidence type="ECO:0000256" key="1">
    <source>
        <dbReference type="PROSITE-ProRule" id="PRU00047"/>
    </source>
</evidence>
<dbReference type="InterPro" id="IPR040256">
    <property type="entry name" value="At4g02000-like"/>
</dbReference>
<dbReference type="Pfam" id="PF14111">
    <property type="entry name" value="DUF4283"/>
    <property type="match status" value="1"/>
</dbReference>
<feature type="region of interest" description="Disordered" evidence="2">
    <location>
        <begin position="1"/>
        <end position="71"/>
    </location>
</feature>
<dbReference type="InterPro" id="IPR001878">
    <property type="entry name" value="Znf_CCHC"/>
</dbReference>
<feature type="compositionally biased region" description="Pro residues" evidence="2">
    <location>
        <begin position="496"/>
        <end position="506"/>
    </location>
</feature>
<evidence type="ECO:0000259" key="3">
    <source>
        <dbReference type="PROSITE" id="PS50158"/>
    </source>
</evidence>
<dbReference type="PANTHER" id="PTHR31286:SF99">
    <property type="entry name" value="DUF4283 DOMAIN-CONTAINING PROTEIN"/>
    <property type="match status" value="1"/>
</dbReference>
<feature type="region of interest" description="Disordered" evidence="2">
    <location>
        <begin position="320"/>
        <end position="416"/>
    </location>
</feature>
<name>A0A2N9GAL7_FAGSY</name>
<dbReference type="EMBL" id="OIVN01001668">
    <property type="protein sequence ID" value="SPC96409.1"/>
    <property type="molecule type" value="Genomic_DNA"/>
</dbReference>
<feature type="region of interest" description="Disordered" evidence="2">
    <location>
        <begin position="490"/>
        <end position="598"/>
    </location>
</feature>
<dbReference type="PANTHER" id="PTHR31286">
    <property type="entry name" value="GLYCINE-RICH CELL WALL STRUCTURAL PROTEIN 1.8-LIKE"/>
    <property type="match status" value="1"/>
</dbReference>
<keyword evidence="1" id="KW-0863">Zinc-finger</keyword>
<feature type="compositionally biased region" description="Low complexity" evidence="2">
    <location>
        <begin position="328"/>
        <end position="338"/>
    </location>
</feature>
<dbReference type="GO" id="GO:0008270">
    <property type="term" value="F:zinc ion binding"/>
    <property type="evidence" value="ECO:0007669"/>
    <property type="project" value="UniProtKB-KW"/>
</dbReference>
<gene>
    <name evidence="4" type="ORF">FSB_LOCUS24291</name>
</gene>
<feature type="compositionally biased region" description="Pro residues" evidence="2">
    <location>
        <begin position="539"/>
        <end position="552"/>
    </location>
</feature>
<dbReference type="InterPro" id="IPR025558">
    <property type="entry name" value="DUF4283"/>
</dbReference>
<proteinExistence type="predicted"/>
<dbReference type="GO" id="GO:0003676">
    <property type="term" value="F:nucleic acid binding"/>
    <property type="evidence" value="ECO:0007669"/>
    <property type="project" value="InterPro"/>
</dbReference>